<feature type="region of interest" description="Disordered" evidence="1">
    <location>
        <begin position="31"/>
        <end position="71"/>
    </location>
</feature>
<accession>A0A8X6MJ85</accession>
<reference evidence="2" key="1">
    <citation type="submission" date="2020-08" db="EMBL/GenBank/DDBJ databases">
        <title>Multicomponent nature underlies the extraordinary mechanical properties of spider dragline silk.</title>
        <authorList>
            <person name="Kono N."/>
            <person name="Nakamura H."/>
            <person name="Mori M."/>
            <person name="Yoshida Y."/>
            <person name="Ohtoshi R."/>
            <person name="Malay A.D."/>
            <person name="Moran D.A.P."/>
            <person name="Tomita M."/>
            <person name="Numata K."/>
            <person name="Arakawa K."/>
        </authorList>
    </citation>
    <scope>NUCLEOTIDE SEQUENCE</scope>
</reference>
<keyword evidence="3" id="KW-1185">Reference proteome</keyword>
<dbReference type="Proteomes" id="UP000886998">
    <property type="component" value="Unassembled WGS sequence"/>
</dbReference>
<evidence type="ECO:0000313" key="3">
    <source>
        <dbReference type="Proteomes" id="UP000886998"/>
    </source>
</evidence>
<gene>
    <name evidence="2" type="ORF">TNIN_85911</name>
</gene>
<organism evidence="2 3">
    <name type="scientific">Trichonephila inaurata madagascariensis</name>
    <dbReference type="NCBI Taxonomy" id="2747483"/>
    <lineage>
        <taxon>Eukaryota</taxon>
        <taxon>Metazoa</taxon>
        <taxon>Ecdysozoa</taxon>
        <taxon>Arthropoda</taxon>
        <taxon>Chelicerata</taxon>
        <taxon>Arachnida</taxon>
        <taxon>Araneae</taxon>
        <taxon>Araneomorphae</taxon>
        <taxon>Entelegynae</taxon>
        <taxon>Araneoidea</taxon>
        <taxon>Nephilidae</taxon>
        <taxon>Trichonephila</taxon>
        <taxon>Trichonephila inaurata</taxon>
    </lineage>
</organism>
<sequence>MLSPYQSGECLPEVWVEISVDEWIQSRVEISKPKEQREETRVRIARSAESHEKSHNKEGQPADDEHPSDDDQRLSSLFFPFRFHGVSRTLLYLRGSLLKKQTVRM</sequence>
<evidence type="ECO:0000313" key="2">
    <source>
        <dbReference type="EMBL" id="GFS56608.1"/>
    </source>
</evidence>
<evidence type="ECO:0000256" key="1">
    <source>
        <dbReference type="SAM" id="MobiDB-lite"/>
    </source>
</evidence>
<dbReference type="AlphaFoldDB" id="A0A8X6MJ85"/>
<proteinExistence type="predicted"/>
<comment type="caution">
    <text evidence="2">The sequence shown here is derived from an EMBL/GenBank/DDBJ whole genome shotgun (WGS) entry which is preliminary data.</text>
</comment>
<protein>
    <submittedName>
        <fullName evidence="2">Uncharacterized protein</fullName>
    </submittedName>
</protein>
<dbReference type="EMBL" id="BMAV01027134">
    <property type="protein sequence ID" value="GFS56608.1"/>
    <property type="molecule type" value="Genomic_DNA"/>
</dbReference>
<name>A0A8X6MJ85_9ARAC</name>